<gene>
    <name evidence="2" type="ORF">ADK38_48145</name>
</gene>
<accession>A0ABR5IQI9</accession>
<organism evidence="2 3">
    <name type="scientific">Streptomyces varsoviensis</name>
    <dbReference type="NCBI Taxonomy" id="67373"/>
    <lineage>
        <taxon>Bacteria</taxon>
        <taxon>Bacillati</taxon>
        <taxon>Actinomycetota</taxon>
        <taxon>Actinomycetes</taxon>
        <taxon>Kitasatosporales</taxon>
        <taxon>Streptomycetaceae</taxon>
        <taxon>Streptomyces</taxon>
    </lineage>
</organism>
<evidence type="ECO:0000256" key="1">
    <source>
        <dbReference type="SAM" id="MobiDB-lite"/>
    </source>
</evidence>
<sequence>MSEAGEKGKNDPLPRMSKEHAQDWARDFTKRLAKVIGKPVNSRQPDVSFLGCTGKNGEEATDDRYVMMYSAWVTIPPEQHNEAAKKLRKTLVDQGYTITTERTYKPPKQSMILEARPAKEGFFIGIESAKTNGGYQEIAIGINSPCMIPPGATQSPQ</sequence>
<protein>
    <submittedName>
        <fullName evidence="2">Uncharacterized protein</fullName>
    </submittedName>
</protein>
<keyword evidence="3" id="KW-1185">Reference proteome</keyword>
<reference evidence="2 3" key="1">
    <citation type="submission" date="2015-07" db="EMBL/GenBank/DDBJ databases">
        <authorList>
            <person name="Ju K.-S."/>
            <person name="Doroghazi J.R."/>
            <person name="Metcalf W.W."/>
        </authorList>
    </citation>
    <scope>NUCLEOTIDE SEQUENCE [LARGE SCALE GENOMIC DNA]</scope>
    <source>
        <strain evidence="2 3">NRRL B-3589</strain>
    </source>
</reference>
<proteinExistence type="predicted"/>
<evidence type="ECO:0000313" key="2">
    <source>
        <dbReference type="EMBL" id="KOG30673.1"/>
    </source>
</evidence>
<evidence type="ECO:0000313" key="3">
    <source>
        <dbReference type="Proteomes" id="UP000037020"/>
    </source>
</evidence>
<name>A0ABR5IQI9_9ACTN</name>
<dbReference type="Proteomes" id="UP000037020">
    <property type="component" value="Unassembled WGS sequence"/>
</dbReference>
<comment type="caution">
    <text evidence="2">The sequence shown here is derived from an EMBL/GenBank/DDBJ whole genome shotgun (WGS) entry which is preliminary data.</text>
</comment>
<dbReference type="EMBL" id="LGUT01004854">
    <property type="protein sequence ID" value="KOG30673.1"/>
    <property type="molecule type" value="Genomic_DNA"/>
</dbReference>
<feature type="region of interest" description="Disordered" evidence="1">
    <location>
        <begin position="1"/>
        <end position="24"/>
    </location>
</feature>